<keyword evidence="5" id="KW-1133">Transmembrane helix</keyword>
<proteinExistence type="inferred from homology"/>
<dbReference type="SUPFAM" id="SSF52096">
    <property type="entry name" value="ClpP/crotonase"/>
    <property type="match status" value="1"/>
</dbReference>
<dbReference type="GO" id="GO:0008236">
    <property type="term" value="F:serine-type peptidase activity"/>
    <property type="evidence" value="ECO:0007669"/>
    <property type="project" value="UniProtKB-KW"/>
</dbReference>
<evidence type="ECO:0000256" key="5">
    <source>
        <dbReference type="SAM" id="Phobius"/>
    </source>
</evidence>
<dbReference type="Gene3D" id="3.90.226.10">
    <property type="entry name" value="2-enoyl-CoA Hydratase, Chain A, domain 1"/>
    <property type="match status" value="1"/>
</dbReference>
<dbReference type="InterPro" id="IPR047272">
    <property type="entry name" value="S49_SppA_C"/>
</dbReference>
<dbReference type="RefSeq" id="WP_081555306.1">
    <property type="nucleotide sequence ID" value="NZ_MUKV01000009.1"/>
</dbReference>
<comment type="caution">
    <text evidence="7">The sequence shown here is derived from an EMBL/GenBank/DDBJ whole genome shotgun (WGS) entry which is preliminary data.</text>
</comment>
<keyword evidence="2" id="KW-0645">Protease</keyword>
<evidence type="ECO:0000256" key="1">
    <source>
        <dbReference type="ARBA" id="ARBA00008683"/>
    </source>
</evidence>
<dbReference type="GO" id="GO:0006508">
    <property type="term" value="P:proteolysis"/>
    <property type="evidence" value="ECO:0007669"/>
    <property type="project" value="UniProtKB-KW"/>
</dbReference>
<feature type="domain" description="Peptidase S49" evidence="6">
    <location>
        <begin position="132"/>
        <end position="274"/>
    </location>
</feature>
<evidence type="ECO:0000256" key="2">
    <source>
        <dbReference type="ARBA" id="ARBA00022670"/>
    </source>
</evidence>
<dbReference type="Pfam" id="PF01343">
    <property type="entry name" value="Peptidase_S49"/>
    <property type="match status" value="1"/>
</dbReference>
<evidence type="ECO:0000259" key="6">
    <source>
        <dbReference type="Pfam" id="PF01343"/>
    </source>
</evidence>
<evidence type="ECO:0000256" key="4">
    <source>
        <dbReference type="ARBA" id="ARBA00022825"/>
    </source>
</evidence>
<keyword evidence="3" id="KW-0378">Hydrolase</keyword>
<evidence type="ECO:0000256" key="3">
    <source>
        <dbReference type="ARBA" id="ARBA00022801"/>
    </source>
</evidence>
<dbReference type="EMBL" id="MUKV01000009">
    <property type="protein sequence ID" value="OQS41029.1"/>
    <property type="molecule type" value="Genomic_DNA"/>
</dbReference>
<keyword evidence="4" id="KW-0720">Serine protease</keyword>
<dbReference type="Gene3D" id="6.20.330.10">
    <property type="match status" value="1"/>
</dbReference>
<dbReference type="Proteomes" id="UP000192721">
    <property type="component" value="Unassembled WGS sequence"/>
</dbReference>
<gene>
    <name evidence="7" type="ORF">B0T45_09380</name>
</gene>
<comment type="similarity">
    <text evidence="1">Belongs to the peptidase S49 family.</text>
</comment>
<name>A0A1W0D1Z0_9NEIS</name>
<dbReference type="AlphaFoldDB" id="A0A1W0D1Z0"/>
<dbReference type="InterPro" id="IPR002142">
    <property type="entry name" value="Peptidase_S49"/>
</dbReference>
<reference evidence="7 8" key="1">
    <citation type="submission" date="2017-02" db="EMBL/GenBank/DDBJ databases">
        <title>Chromobacterium haemolyticum H5244.</title>
        <authorList>
            <person name="Gulvik C.A."/>
        </authorList>
    </citation>
    <scope>NUCLEOTIDE SEQUENCE [LARGE SCALE GENOMIC DNA]</scope>
    <source>
        <strain evidence="7 8">H5244</strain>
    </source>
</reference>
<dbReference type="PANTHER" id="PTHR42987:SF8">
    <property type="entry name" value="PROTEINASE"/>
    <property type="match status" value="1"/>
</dbReference>
<feature type="transmembrane region" description="Helical" evidence="5">
    <location>
        <begin position="32"/>
        <end position="51"/>
    </location>
</feature>
<dbReference type="CDD" id="cd07023">
    <property type="entry name" value="S49_Sppa_N_C"/>
    <property type="match status" value="1"/>
</dbReference>
<accession>A0A1W0D1Z0</accession>
<evidence type="ECO:0000313" key="8">
    <source>
        <dbReference type="Proteomes" id="UP000192721"/>
    </source>
</evidence>
<evidence type="ECO:0000313" key="7">
    <source>
        <dbReference type="EMBL" id="OQS41029.1"/>
    </source>
</evidence>
<keyword evidence="5" id="KW-0812">Transmembrane</keyword>
<sequence length="313" mass="34015">MSDTSNHWERQLLEKLASAALVEQRRARQWKIFFRMIWLIIIGFVLFSLFMRNEDKAAAGLSGAGHTAVITLEGVIDNQSDTANKLSQALTDAYGDKSTKGIIIDANSPGGSPVLSGMAYDEIRRQKKLHPAVPVYVVVSEVCASGCYYIASAADKIFVDKASIVGSIGVLSDGFGFTGAMEKLGVDRRLRTSGENKAMGDPFSPVNPKQEAIRQQLLDDIHQQFIAAVKSGRGQRLANDPQLFSGMVWLGEKSIPLGLADGLGTVRSVARDVIKAEKTVDYTQQDDLSSRVARKIGVEFAGGVKSLFDTKLF</sequence>
<dbReference type="PANTHER" id="PTHR42987">
    <property type="entry name" value="PEPTIDASE S49"/>
    <property type="match status" value="1"/>
</dbReference>
<dbReference type="InterPro" id="IPR029045">
    <property type="entry name" value="ClpP/crotonase-like_dom_sf"/>
</dbReference>
<organism evidence="7 8">
    <name type="scientific">Chromobacterium haemolyticum</name>
    <dbReference type="NCBI Taxonomy" id="394935"/>
    <lineage>
        <taxon>Bacteria</taxon>
        <taxon>Pseudomonadati</taxon>
        <taxon>Pseudomonadota</taxon>
        <taxon>Betaproteobacteria</taxon>
        <taxon>Neisseriales</taxon>
        <taxon>Chromobacteriaceae</taxon>
        <taxon>Chromobacterium</taxon>
    </lineage>
</organism>
<protein>
    <submittedName>
        <fullName evidence="7">S49 family peptidase</fullName>
    </submittedName>
</protein>
<keyword evidence="5" id="KW-0472">Membrane</keyword>